<reference evidence="1" key="1">
    <citation type="submission" date="2023-06" db="EMBL/GenBank/DDBJ databases">
        <authorList>
            <person name="Kurt Z."/>
        </authorList>
    </citation>
    <scope>NUCLEOTIDE SEQUENCE</scope>
</reference>
<evidence type="ECO:0000313" key="3">
    <source>
        <dbReference type="Proteomes" id="UP001642409"/>
    </source>
</evidence>
<comment type="caution">
    <text evidence="1">The sequence shown here is derived from an EMBL/GenBank/DDBJ whole genome shotgun (WGS) entry which is preliminary data.</text>
</comment>
<evidence type="ECO:0000313" key="2">
    <source>
        <dbReference type="EMBL" id="CAL6025120.1"/>
    </source>
</evidence>
<accession>A0AA86UW16</accession>
<dbReference type="EMBL" id="CATOUU010001010">
    <property type="protein sequence ID" value="CAI9966986.1"/>
    <property type="molecule type" value="Genomic_DNA"/>
</dbReference>
<organism evidence="1">
    <name type="scientific">Hexamita inflata</name>
    <dbReference type="NCBI Taxonomy" id="28002"/>
    <lineage>
        <taxon>Eukaryota</taxon>
        <taxon>Metamonada</taxon>
        <taxon>Diplomonadida</taxon>
        <taxon>Hexamitidae</taxon>
        <taxon>Hexamitinae</taxon>
        <taxon>Hexamita</taxon>
    </lineage>
</organism>
<evidence type="ECO:0000313" key="1">
    <source>
        <dbReference type="EMBL" id="CAI9966986.1"/>
    </source>
</evidence>
<gene>
    <name evidence="2" type="ORF">HINF_LOCUS29958</name>
    <name evidence="1" type="ORF">HINF_LOCUS54631</name>
</gene>
<keyword evidence="3" id="KW-1185">Reference proteome</keyword>
<sequence>MKNVLNKYQVKFDYYCGYQSDKYAKGVISILNAYTYKSVICGDQLYVQCFENIYKLQNKNLVHVVQIPNLKLDTTLSLFGMIASIDNQLHIMNSNGQMYIYNQSTKQLIEQNGTYKCSNFHQYCDQVYLYRALKISANQNRNQIIHFQNSLYKYDVVLKGDEDTNIIYVPFSQGGCMCVKSVYNTQSQIQIVEMVPDVDRTVNVHLARSLNDNNFRPILGDTGLQLDKYQLQQMSDIKWDRMLKYKQDFQKYASKFIINNKEIQKLINFETIITYTQINKKYIMKQNQNAKTFNQLCFKIRSQTTNIDTQMLNLKSAILKIQQQFLHINQMNDCNSQ</sequence>
<dbReference type="Proteomes" id="UP001642409">
    <property type="component" value="Unassembled WGS sequence"/>
</dbReference>
<reference evidence="2 3" key="2">
    <citation type="submission" date="2024-07" db="EMBL/GenBank/DDBJ databases">
        <authorList>
            <person name="Akdeniz Z."/>
        </authorList>
    </citation>
    <scope>NUCLEOTIDE SEQUENCE [LARGE SCALE GENOMIC DNA]</scope>
</reference>
<protein>
    <submittedName>
        <fullName evidence="1">Uncharacterized protein</fullName>
    </submittedName>
</protein>
<proteinExistence type="predicted"/>
<name>A0AA86UW16_9EUKA</name>
<dbReference type="EMBL" id="CAXDID020000097">
    <property type="protein sequence ID" value="CAL6025120.1"/>
    <property type="molecule type" value="Genomic_DNA"/>
</dbReference>
<dbReference type="AlphaFoldDB" id="A0AA86UW16"/>